<dbReference type="Pfam" id="PF06089">
    <property type="entry name" value="Asparaginase_II"/>
    <property type="match status" value="1"/>
</dbReference>
<comment type="caution">
    <text evidence="1">The sequence shown here is derived from an EMBL/GenBank/DDBJ whole genome shotgun (WGS) entry which is preliminary data.</text>
</comment>
<dbReference type="InterPro" id="IPR010349">
    <property type="entry name" value="Asparaginase_II"/>
</dbReference>
<reference evidence="1" key="2">
    <citation type="submission" date="2020-09" db="EMBL/GenBank/DDBJ databases">
        <authorList>
            <person name="Sun Q."/>
            <person name="Zhou Y."/>
        </authorList>
    </citation>
    <scope>NUCLEOTIDE SEQUENCE</scope>
    <source>
        <strain evidence="1">CGMCC 4.7308</strain>
    </source>
</reference>
<protein>
    <submittedName>
        <fullName evidence="1">Asparaginase</fullName>
    </submittedName>
</protein>
<evidence type="ECO:0000313" key="1">
    <source>
        <dbReference type="EMBL" id="GGM09125.1"/>
    </source>
</evidence>
<dbReference type="PANTHER" id="PTHR42110">
    <property type="entry name" value="L-ASPARAGINASE, PUTATIVE (AFU_ORTHOLOGUE AFUA_3G11890)-RELATED"/>
    <property type="match status" value="1"/>
</dbReference>
<reference evidence="1" key="1">
    <citation type="journal article" date="2014" name="Int. J. Syst. Evol. Microbiol.">
        <title>Complete genome sequence of Corynebacterium casei LMG S-19264T (=DSM 44701T), isolated from a smear-ripened cheese.</title>
        <authorList>
            <consortium name="US DOE Joint Genome Institute (JGI-PGF)"/>
            <person name="Walter F."/>
            <person name="Albersmeier A."/>
            <person name="Kalinowski J."/>
            <person name="Ruckert C."/>
        </authorList>
    </citation>
    <scope>NUCLEOTIDE SEQUENCE</scope>
    <source>
        <strain evidence="1">CGMCC 4.7308</strain>
    </source>
</reference>
<dbReference type="AlphaFoldDB" id="A0A917T4M1"/>
<gene>
    <name evidence="1" type="primary">ansA</name>
    <name evidence="1" type="ORF">GCM10011594_31300</name>
</gene>
<proteinExistence type="predicted"/>
<dbReference type="Proteomes" id="UP000655208">
    <property type="component" value="Unassembled WGS sequence"/>
</dbReference>
<accession>A0A917T4M1</accession>
<sequence length="322" mass="32686">MPHSTEDAPHVPLVHVVRSGFHEGTHFGAVVVTGPGGEVLHARGGVDAAVFPRSSNKPFQAVAMLAAGAELAGADLALASASHSGEPMHTERVQAMLDRVDLTEDDLGCPPALPLDEAARLSVLAAGGGPRRLAMNCSGKHAGMLTACVAAGWDVASYLDPDHPLQQAVARQVAELSGEQPSAVGVDGCGAPLFAVSLTGLARAFGRVAAATDGEPALVAAAMRHHPEMVGGTGREDTRLMQRHPELLVKGGAEGVHCAALPDGSAVAVKISDGGDRARMPVLVAGLRMLGVGSELLDELATGTVLGGGRPVGVVELAPDVF</sequence>
<dbReference type="EMBL" id="BMNA01000006">
    <property type="protein sequence ID" value="GGM09125.1"/>
    <property type="molecule type" value="Genomic_DNA"/>
</dbReference>
<name>A0A917T4M1_9ACTN</name>
<organism evidence="1 2">
    <name type="scientific">Nakamurella endophytica</name>
    <dbReference type="NCBI Taxonomy" id="1748367"/>
    <lineage>
        <taxon>Bacteria</taxon>
        <taxon>Bacillati</taxon>
        <taxon>Actinomycetota</taxon>
        <taxon>Actinomycetes</taxon>
        <taxon>Nakamurellales</taxon>
        <taxon>Nakamurellaceae</taxon>
        <taxon>Nakamurella</taxon>
    </lineage>
</organism>
<dbReference type="PANTHER" id="PTHR42110:SF1">
    <property type="entry name" value="L-ASPARAGINASE, PUTATIVE (AFU_ORTHOLOGUE AFUA_3G11890)-RELATED"/>
    <property type="match status" value="1"/>
</dbReference>
<evidence type="ECO:0000313" key="2">
    <source>
        <dbReference type="Proteomes" id="UP000655208"/>
    </source>
</evidence>
<keyword evidence="2" id="KW-1185">Reference proteome</keyword>